<dbReference type="EMBL" id="CP061801">
    <property type="protein sequence ID" value="QPK01411.1"/>
    <property type="molecule type" value="Genomic_DNA"/>
</dbReference>
<name>A0A7T0DXP2_9ENTR</name>
<sequence length="102" mass="11969">MGEYQMTNSYGLKTPEQWQQESIHTLLFHYDHVEACFMADSSKELPEDHDWNRAEEYLESLIEWLAGYTDESEVRKAIECYSVKGSEEQTEFFLGAILGDEY</sequence>
<gene>
    <name evidence="1" type="ORF">IDM36_04530</name>
</gene>
<accession>A0A7T0DXP2</accession>
<evidence type="ECO:0000313" key="1">
    <source>
        <dbReference type="EMBL" id="QPK01411.1"/>
    </source>
</evidence>
<proteinExistence type="predicted"/>
<reference evidence="1" key="1">
    <citation type="submission" date="2020-09" db="EMBL/GenBank/DDBJ databases">
        <title>First Report of a novel Colistin-Resistant species of Enterobacter cloacae complex Producing MCR-5 isolated from hospital sewage water.</title>
        <authorList>
            <person name="Zhou K."/>
        </authorList>
    </citation>
    <scope>NUCLEOTIDE SEQUENCE [LARGE SCALE GENOMIC DNA]</scope>
    <source>
        <strain evidence="1">HSW1412</strain>
    </source>
</reference>
<organism evidence="1">
    <name type="scientific">Enterobacter mori</name>
    <dbReference type="NCBI Taxonomy" id="539813"/>
    <lineage>
        <taxon>Bacteria</taxon>
        <taxon>Pseudomonadati</taxon>
        <taxon>Pseudomonadota</taxon>
        <taxon>Gammaproteobacteria</taxon>
        <taxon>Enterobacterales</taxon>
        <taxon>Enterobacteriaceae</taxon>
        <taxon>Enterobacter</taxon>
    </lineage>
</organism>
<protein>
    <submittedName>
        <fullName evidence="1">Uncharacterized protein</fullName>
    </submittedName>
</protein>
<dbReference type="AlphaFoldDB" id="A0A7T0DXP2"/>